<dbReference type="Proteomes" id="UP000289200">
    <property type="component" value="Unassembled WGS sequence"/>
</dbReference>
<evidence type="ECO:0000256" key="1">
    <source>
        <dbReference type="ARBA" id="ARBA00005701"/>
    </source>
</evidence>
<reference evidence="4" key="2">
    <citation type="submission" date="2018-10" db="EMBL/GenBank/DDBJ databases">
        <authorList>
            <person name="Peiro R."/>
            <person name="Begona"/>
            <person name="Cbmso G."/>
            <person name="Lopez M."/>
            <person name="Gonzalez S."/>
            <person name="Sacristan E."/>
            <person name="Castillo E."/>
        </authorList>
    </citation>
    <scope>NUCLEOTIDE SEQUENCE</scope>
    <source>
        <strain evidence="4">Rhod_genome</strain>
    </source>
</reference>
<sequence length="83" mass="8568">MSKLDSAPASAPSPLSTPEAGPASPGPARLLSPAAERALAEAAARRAEIDRKTAERPAEINGRGGLEPARYGDWEIKGIASDF</sequence>
<feature type="compositionally biased region" description="Low complexity" evidence="2">
    <location>
        <begin position="1"/>
        <end position="20"/>
    </location>
</feature>
<dbReference type="EMBL" id="WNKV01000001">
    <property type="protein sequence ID" value="MTW14821.1"/>
    <property type="molecule type" value="Genomic_DNA"/>
</dbReference>
<keyword evidence="5" id="KW-1185">Reference proteome</keyword>
<evidence type="ECO:0000313" key="4">
    <source>
        <dbReference type="EMBL" id="VCU08297.1"/>
    </source>
</evidence>
<dbReference type="AlphaFoldDB" id="A0A327KA57"/>
<organism evidence="4 5">
    <name type="scientific">Rhodoplanes serenus</name>
    <dbReference type="NCBI Taxonomy" id="200615"/>
    <lineage>
        <taxon>Bacteria</taxon>
        <taxon>Pseudomonadati</taxon>
        <taxon>Pseudomonadota</taxon>
        <taxon>Alphaproteobacteria</taxon>
        <taxon>Hyphomicrobiales</taxon>
        <taxon>Nitrobacteraceae</taxon>
        <taxon>Rhodoplanes</taxon>
    </lineage>
</organism>
<evidence type="ECO:0000313" key="6">
    <source>
        <dbReference type="Proteomes" id="UP000438991"/>
    </source>
</evidence>
<evidence type="ECO:0000256" key="2">
    <source>
        <dbReference type="SAM" id="MobiDB-lite"/>
    </source>
</evidence>
<dbReference type="Pfam" id="PF07896">
    <property type="entry name" value="DUF1674"/>
    <property type="match status" value="1"/>
</dbReference>
<comment type="similarity">
    <text evidence="1">Belongs to the SDHAF4 family.</text>
</comment>
<feature type="region of interest" description="Disordered" evidence="2">
    <location>
        <begin position="1"/>
        <end position="67"/>
    </location>
</feature>
<evidence type="ECO:0000313" key="5">
    <source>
        <dbReference type="Proteomes" id="UP000289200"/>
    </source>
</evidence>
<evidence type="ECO:0000313" key="3">
    <source>
        <dbReference type="EMBL" id="MTW14821.1"/>
    </source>
</evidence>
<dbReference type="RefSeq" id="WP_111384792.1">
    <property type="nucleotide sequence ID" value="NZ_NPEW01000057.1"/>
</dbReference>
<feature type="compositionally biased region" description="Low complexity" evidence="2">
    <location>
        <begin position="28"/>
        <end position="42"/>
    </location>
</feature>
<reference evidence="3 6" key="3">
    <citation type="submission" date="2019-11" db="EMBL/GenBank/DDBJ databases">
        <title>Whole-genome sequence of Rhodoplanes serenus DSM 18633, type strain.</title>
        <authorList>
            <person name="Kyndt J.A."/>
            <person name="Meyer T.E."/>
        </authorList>
    </citation>
    <scope>NUCLEOTIDE SEQUENCE [LARGE SCALE GENOMIC DNA]</scope>
    <source>
        <strain evidence="3 6">DSM 18633</strain>
    </source>
</reference>
<proteinExistence type="inferred from homology"/>
<comment type="caution">
    <text evidence="4">The sequence shown here is derived from an EMBL/GenBank/DDBJ whole genome shotgun (WGS) entry which is preliminary data.</text>
</comment>
<gene>
    <name evidence="3" type="ORF">GJ689_01135</name>
    <name evidence="4" type="ORF">RHODGE_RHODGE_01470</name>
</gene>
<dbReference type="Proteomes" id="UP000438991">
    <property type="component" value="Unassembled WGS sequence"/>
</dbReference>
<reference evidence="5" key="1">
    <citation type="submission" date="2018-10" db="EMBL/GenBank/DDBJ databases">
        <authorList>
            <person name="Peiro R."/>
            <person name="Begona"/>
            <person name="Cbmso G."/>
            <person name="Lopez M."/>
            <person name="Gonzalez S."/>
            <person name="Sacristan E."/>
            <person name="Castillo E."/>
        </authorList>
    </citation>
    <scope>NUCLEOTIDE SEQUENCE [LARGE SCALE GENOMIC DNA]</scope>
</reference>
<protein>
    <submittedName>
        <fullName evidence="3">DUF1674 domain-containing protein</fullName>
    </submittedName>
</protein>
<accession>A0A327KA57</accession>
<dbReference type="OrthoDB" id="8481828at2"/>
<dbReference type="InterPro" id="IPR012875">
    <property type="entry name" value="SDHF4"/>
</dbReference>
<dbReference type="EMBL" id="UWOC01000122">
    <property type="protein sequence ID" value="VCU08297.1"/>
    <property type="molecule type" value="Genomic_DNA"/>
</dbReference>
<name>A0A327KA57_9BRAD</name>
<feature type="compositionally biased region" description="Basic and acidic residues" evidence="2">
    <location>
        <begin position="43"/>
        <end position="58"/>
    </location>
</feature>